<keyword evidence="2" id="KW-1185">Reference proteome</keyword>
<proteinExistence type="predicted"/>
<organism evidence="1 2">
    <name type="scientific">Algoriphagus sediminis</name>
    <dbReference type="NCBI Taxonomy" id="3057113"/>
    <lineage>
        <taxon>Bacteria</taxon>
        <taxon>Pseudomonadati</taxon>
        <taxon>Bacteroidota</taxon>
        <taxon>Cytophagia</taxon>
        <taxon>Cytophagales</taxon>
        <taxon>Cyclobacteriaceae</taxon>
        <taxon>Algoriphagus</taxon>
    </lineage>
</organism>
<reference evidence="1" key="1">
    <citation type="submission" date="2023-06" db="EMBL/GenBank/DDBJ databases">
        <title>Robiginitalea aurantiacus sp. nov. and Algoriphagus sediminis sp. nov., isolated from coastal sediment.</title>
        <authorList>
            <person name="Zhou Z.Y."/>
            <person name="An J."/>
            <person name="Jia Y.W."/>
            <person name="Du Z.J."/>
        </authorList>
    </citation>
    <scope>NUCLEOTIDE SEQUENCE</scope>
    <source>
        <strain evidence="1">C2-7</strain>
    </source>
</reference>
<accession>A0ABT7Y9Z2</accession>
<evidence type="ECO:0000313" key="2">
    <source>
        <dbReference type="Proteomes" id="UP001171916"/>
    </source>
</evidence>
<dbReference type="EMBL" id="JAUEPH010000002">
    <property type="protein sequence ID" value="MDN3203261.1"/>
    <property type="molecule type" value="Genomic_DNA"/>
</dbReference>
<protein>
    <submittedName>
        <fullName evidence="1">Uncharacterized protein</fullName>
    </submittedName>
</protein>
<comment type="caution">
    <text evidence="1">The sequence shown here is derived from an EMBL/GenBank/DDBJ whole genome shotgun (WGS) entry which is preliminary data.</text>
</comment>
<name>A0ABT7Y9Z2_9BACT</name>
<gene>
    <name evidence="1" type="ORF">QVH07_03845</name>
</gene>
<dbReference type="Proteomes" id="UP001171916">
    <property type="component" value="Unassembled WGS sequence"/>
</dbReference>
<evidence type="ECO:0000313" key="1">
    <source>
        <dbReference type="EMBL" id="MDN3203261.1"/>
    </source>
</evidence>
<sequence length="94" mass="10998">MLEVIEKAKSMETEQISIETKNLASGNCQVKFFIEDQKKSQYGYLLVSEPKSVGEIIEEIKLKMEKRRMEEKSINPFFPVKPKNEDKNFYLFSA</sequence>